<organism evidence="2 3">
    <name type="scientific">Phytophthora lilii</name>
    <dbReference type="NCBI Taxonomy" id="2077276"/>
    <lineage>
        <taxon>Eukaryota</taxon>
        <taxon>Sar</taxon>
        <taxon>Stramenopiles</taxon>
        <taxon>Oomycota</taxon>
        <taxon>Peronosporomycetes</taxon>
        <taxon>Peronosporales</taxon>
        <taxon>Peronosporaceae</taxon>
        <taxon>Phytophthora</taxon>
    </lineage>
</organism>
<feature type="region of interest" description="Disordered" evidence="1">
    <location>
        <begin position="1"/>
        <end position="70"/>
    </location>
</feature>
<keyword evidence="3" id="KW-1185">Reference proteome</keyword>
<gene>
    <name evidence="2" type="ORF">Plil01_000712400</name>
</gene>
<protein>
    <submittedName>
        <fullName evidence="2">Unnamed protein product</fullName>
    </submittedName>
</protein>
<evidence type="ECO:0000256" key="1">
    <source>
        <dbReference type="SAM" id="MobiDB-lite"/>
    </source>
</evidence>
<feature type="compositionally biased region" description="Low complexity" evidence="1">
    <location>
        <begin position="7"/>
        <end position="19"/>
    </location>
</feature>
<sequence length="208" mass="22757">MVRRALFSSGSGSSFGDSDPVAKPTRARRTGNNRRAHGSRRALEEPTPRRKQQPARPYRNRFDREVRNLDDSYATTAPAVSTRRDNVFDIDIPIISTRRNEALDSTCAVVDYDGALISSKAMRHGGGGVSINANSSVPSDDGTVKQGSIDYISCRHVGLVVSMMVAGLLNTCLKRGLLPLLQAELELETYQVDAAGVLMLLPWSYTFV</sequence>
<feature type="compositionally biased region" description="Basic and acidic residues" evidence="1">
    <location>
        <begin position="60"/>
        <end position="70"/>
    </location>
</feature>
<dbReference type="AlphaFoldDB" id="A0A9W6TSL2"/>
<accession>A0A9W6TSL2</accession>
<dbReference type="EMBL" id="BSXW01000328">
    <property type="protein sequence ID" value="GMF18863.1"/>
    <property type="molecule type" value="Genomic_DNA"/>
</dbReference>
<name>A0A9W6TSL2_9STRA</name>
<dbReference type="Proteomes" id="UP001165083">
    <property type="component" value="Unassembled WGS sequence"/>
</dbReference>
<reference evidence="2" key="1">
    <citation type="submission" date="2023-04" db="EMBL/GenBank/DDBJ databases">
        <title>Phytophthora lilii NBRC 32176.</title>
        <authorList>
            <person name="Ichikawa N."/>
            <person name="Sato H."/>
            <person name="Tonouchi N."/>
        </authorList>
    </citation>
    <scope>NUCLEOTIDE SEQUENCE</scope>
    <source>
        <strain evidence="2">NBRC 32176</strain>
    </source>
</reference>
<feature type="compositionally biased region" description="Basic residues" evidence="1">
    <location>
        <begin position="25"/>
        <end position="40"/>
    </location>
</feature>
<evidence type="ECO:0000313" key="3">
    <source>
        <dbReference type="Proteomes" id="UP001165083"/>
    </source>
</evidence>
<evidence type="ECO:0000313" key="2">
    <source>
        <dbReference type="EMBL" id="GMF18863.1"/>
    </source>
</evidence>
<proteinExistence type="predicted"/>
<comment type="caution">
    <text evidence="2">The sequence shown here is derived from an EMBL/GenBank/DDBJ whole genome shotgun (WGS) entry which is preliminary data.</text>
</comment>